<organism evidence="1 2">
    <name type="scientific">Haloquadratum walsbyi J07HQW2</name>
    <dbReference type="NCBI Taxonomy" id="1238425"/>
    <lineage>
        <taxon>Archaea</taxon>
        <taxon>Methanobacteriati</taxon>
        <taxon>Methanobacteriota</taxon>
        <taxon>Stenosarchaea group</taxon>
        <taxon>Halobacteria</taxon>
        <taxon>Halobacteriales</taxon>
        <taxon>Haloferacaceae</taxon>
        <taxon>Haloquadratum</taxon>
    </lineage>
</organism>
<dbReference type="AlphaFoldDB" id="U1PVL8"/>
<sequence length="191" mass="21085">MTERFISLDEIAGIVNLFGTLTHNTLDNAIVELAFRRGIETEPEMRQSMIATAIDQYRVVAYPSIGDENNATTNSDLNAAGSANEINEVAMNRLAPGPTAFPTLPAHAEDLPRILETDGQEIDYEAATRAVVNRLRDDATRAIANNDTELITYLLDITYDIETWAGTTPDNTNSVADLRHRLDSALTEQYE</sequence>
<accession>U1PVL8</accession>
<gene>
    <name evidence="1" type="ORF">J07HQW2_02930</name>
</gene>
<dbReference type="InterPro" id="IPR055533">
    <property type="entry name" value="DUF7109"/>
</dbReference>
<evidence type="ECO:0000313" key="2">
    <source>
        <dbReference type="Proteomes" id="UP000030710"/>
    </source>
</evidence>
<dbReference type="eggNOG" id="arCOG04675">
    <property type="taxonomic scope" value="Archaea"/>
</dbReference>
<evidence type="ECO:0000313" key="1">
    <source>
        <dbReference type="EMBL" id="ERG96451.1"/>
    </source>
</evidence>
<dbReference type="EMBL" id="KE356561">
    <property type="protein sequence ID" value="ERG96451.1"/>
    <property type="molecule type" value="Genomic_DNA"/>
</dbReference>
<reference evidence="1 2" key="1">
    <citation type="journal article" date="2013" name="PLoS ONE">
        <title>Assembly-driven community genomics of a hypersaline microbial ecosystem.</title>
        <authorList>
            <person name="Podell S."/>
            <person name="Ugalde J.A."/>
            <person name="Narasingarao P."/>
            <person name="Banfield J.F."/>
            <person name="Heidelberg K.B."/>
            <person name="Allen E.E."/>
        </authorList>
    </citation>
    <scope>NUCLEOTIDE SEQUENCE [LARGE SCALE GENOMIC DNA]</scope>
    <source>
        <strain evidence="2">J07HQW2</strain>
    </source>
</reference>
<dbReference type="HOGENOM" id="CLU_1691505_0_0_2"/>
<name>U1PVL8_9EURY</name>
<proteinExistence type="predicted"/>
<protein>
    <submittedName>
        <fullName evidence="1">Uncharacterized protein</fullName>
    </submittedName>
</protein>
<dbReference type="STRING" id="1238425.J07HQW2_02930"/>
<dbReference type="RefSeq" id="WP_021055916.1">
    <property type="nucleotide sequence ID" value="NZ_KE356561.1"/>
</dbReference>
<dbReference type="Proteomes" id="UP000030710">
    <property type="component" value="Unassembled WGS sequence"/>
</dbReference>
<dbReference type="Pfam" id="PF23421">
    <property type="entry name" value="DUF7109"/>
    <property type="match status" value="1"/>
</dbReference>